<keyword evidence="2" id="KW-1185">Reference proteome</keyword>
<reference evidence="1 2" key="1">
    <citation type="journal article" date="2013" name="Nat. Genet.">
        <title>The genome of the hydatid tapeworm Echinococcus granulosus.</title>
        <authorList>
            <person name="Zheng H."/>
            <person name="Zhang W."/>
            <person name="Zhang L."/>
            <person name="Zhang Z."/>
            <person name="Li J."/>
            <person name="Lu G."/>
            <person name="Zhu Y."/>
            <person name="Wang Y."/>
            <person name="Huang Y."/>
            <person name="Liu J."/>
            <person name="Kang H."/>
            <person name="Chen J."/>
            <person name="Wang L."/>
            <person name="Chen A."/>
            <person name="Yu S."/>
            <person name="Gao Z."/>
            <person name="Jin L."/>
            <person name="Gu W."/>
            <person name="Wang Z."/>
            <person name="Zhao L."/>
            <person name="Shi B."/>
            <person name="Wen H."/>
            <person name="Lin R."/>
            <person name="Jones M.K."/>
            <person name="Brejova B."/>
            <person name="Vinar T."/>
            <person name="Zhao G."/>
            <person name="McManus D.P."/>
            <person name="Chen Z."/>
            <person name="Zhou Y."/>
            <person name="Wang S."/>
        </authorList>
    </citation>
    <scope>NUCLEOTIDE SEQUENCE [LARGE SCALE GENOMIC DNA]</scope>
</reference>
<dbReference type="AlphaFoldDB" id="W6U7H9"/>
<dbReference type="EMBL" id="APAU02000091">
    <property type="protein sequence ID" value="EUB57188.1"/>
    <property type="molecule type" value="Genomic_DNA"/>
</dbReference>
<proteinExistence type="predicted"/>
<protein>
    <submittedName>
        <fullName evidence="1">Uncharacterized protein</fullName>
    </submittedName>
</protein>
<comment type="caution">
    <text evidence="1">The sequence shown here is derived from an EMBL/GenBank/DDBJ whole genome shotgun (WGS) entry which is preliminary data.</text>
</comment>
<name>W6U7H9_ECHGR</name>
<evidence type="ECO:0000313" key="1">
    <source>
        <dbReference type="EMBL" id="EUB57188.1"/>
    </source>
</evidence>
<dbReference type="RefSeq" id="XP_024348384.1">
    <property type="nucleotide sequence ID" value="XM_024497186.1"/>
</dbReference>
<dbReference type="KEGG" id="egl:EGR_07937"/>
<dbReference type="GeneID" id="36343652"/>
<gene>
    <name evidence="1" type="ORF">EGR_07937</name>
</gene>
<dbReference type="Proteomes" id="UP000019149">
    <property type="component" value="Unassembled WGS sequence"/>
</dbReference>
<sequence>MIPKLKRKKKNEKKSRLCCVSTISRMKRRRKLLPPPSPSLPQSSCFKVFSNFMRKKLKKEELYLPKFRKFSPLSIGIKKIPWVREEGVTSCHVTNLSRSVNFMLKMHIKEVTGSKYKCALFVLCVMIDRKSLFKFTSRPPPEFKTCLGNILQKKKMNFFAFALTVCKNRNLPCKKITCGCSHSAFCEQELLQSCVDILIIGKKLHHFKCTSLQKVRTSSVYRKVNYAAYFCAKNLNKGKTLTRMKCSENPKNCHGNHGNEEKTENG</sequence>
<evidence type="ECO:0000313" key="2">
    <source>
        <dbReference type="Proteomes" id="UP000019149"/>
    </source>
</evidence>
<dbReference type="CTD" id="36343652"/>
<accession>W6U7H9</accession>
<organism evidence="1 2">
    <name type="scientific">Echinococcus granulosus</name>
    <name type="common">Hydatid tapeworm</name>
    <dbReference type="NCBI Taxonomy" id="6210"/>
    <lineage>
        <taxon>Eukaryota</taxon>
        <taxon>Metazoa</taxon>
        <taxon>Spiralia</taxon>
        <taxon>Lophotrochozoa</taxon>
        <taxon>Platyhelminthes</taxon>
        <taxon>Cestoda</taxon>
        <taxon>Eucestoda</taxon>
        <taxon>Cyclophyllidea</taxon>
        <taxon>Taeniidae</taxon>
        <taxon>Echinococcus</taxon>
        <taxon>Echinococcus granulosus group</taxon>
    </lineage>
</organism>